<evidence type="ECO:0000259" key="3">
    <source>
        <dbReference type="Pfam" id="PF25545"/>
    </source>
</evidence>
<feature type="region of interest" description="Disordered" evidence="1">
    <location>
        <begin position="488"/>
        <end position="508"/>
    </location>
</feature>
<evidence type="ECO:0000313" key="4">
    <source>
        <dbReference type="EMBL" id="KAK5534558.1"/>
    </source>
</evidence>
<feature type="transmembrane region" description="Helical" evidence="2">
    <location>
        <begin position="543"/>
        <end position="569"/>
    </location>
</feature>
<reference evidence="4 5" key="1">
    <citation type="submission" date="2023-06" db="EMBL/GenBank/DDBJ databases">
        <title>Black Yeasts Isolated from many extreme environments.</title>
        <authorList>
            <person name="Coleine C."/>
            <person name="Stajich J.E."/>
            <person name="Selbmann L."/>
        </authorList>
    </citation>
    <scope>NUCLEOTIDE SEQUENCE [LARGE SCALE GENOMIC DNA]</scope>
    <source>
        <strain evidence="4 5">CCFEE 5887</strain>
    </source>
</reference>
<proteinExistence type="predicted"/>
<dbReference type="Pfam" id="PF25545">
    <property type="entry name" value="DUF7924"/>
    <property type="match status" value="1"/>
</dbReference>
<dbReference type="EMBL" id="JAXLQG010000011">
    <property type="protein sequence ID" value="KAK5534558.1"/>
    <property type="molecule type" value="Genomic_DNA"/>
</dbReference>
<dbReference type="Proteomes" id="UP001345827">
    <property type="component" value="Unassembled WGS sequence"/>
</dbReference>
<keyword evidence="2" id="KW-0472">Membrane</keyword>
<organism evidence="4 5">
    <name type="scientific">Vermiconidia calcicola</name>
    <dbReference type="NCBI Taxonomy" id="1690605"/>
    <lineage>
        <taxon>Eukaryota</taxon>
        <taxon>Fungi</taxon>
        <taxon>Dikarya</taxon>
        <taxon>Ascomycota</taxon>
        <taxon>Pezizomycotina</taxon>
        <taxon>Dothideomycetes</taxon>
        <taxon>Dothideomycetidae</taxon>
        <taxon>Mycosphaerellales</taxon>
        <taxon>Extremaceae</taxon>
        <taxon>Vermiconidia</taxon>
    </lineage>
</organism>
<protein>
    <recommendedName>
        <fullName evidence="3">DUF7924 domain-containing protein</fullName>
    </recommendedName>
</protein>
<keyword evidence="2" id="KW-0812">Transmembrane</keyword>
<dbReference type="InterPro" id="IPR057684">
    <property type="entry name" value="DUF7924"/>
</dbReference>
<feature type="domain" description="DUF7924" evidence="3">
    <location>
        <begin position="128"/>
        <end position="286"/>
    </location>
</feature>
<evidence type="ECO:0000256" key="1">
    <source>
        <dbReference type="SAM" id="MobiDB-lite"/>
    </source>
</evidence>
<keyword evidence="5" id="KW-1185">Reference proteome</keyword>
<dbReference type="PANTHER" id="PTHR42470">
    <property type="entry name" value="VAST DOMAIN-CONTAINING PROTEIN"/>
    <property type="match status" value="1"/>
</dbReference>
<gene>
    <name evidence="4" type="ORF">LTR25_006590</name>
</gene>
<dbReference type="PANTHER" id="PTHR42470:SF1">
    <property type="entry name" value="VAST DOMAIN-CONTAINING PROTEIN"/>
    <property type="match status" value="1"/>
</dbReference>
<dbReference type="AlphaFoldDB" id="A0AAV9Q3Q1"/>
<accession>A0AAV9Q3Q1</accession>
<evidence type="ECO:0000313" key="5">
    <source>
        <dbReference type="Proteomes" id="UP001345827"/>
    </source>
</evidence>
<keyword evidence="2" id="KW-1133">Transmembrane helix</keyword>
<name>A0AAV9Q3Q1_9PEZI</name>
<feature type="region of interest" description="Disordered" evidence="1">
    <location>
        <begin position="399"/>
        <end position="450"/>
    </location>
</feature>
<sequence length="581" mass="64164">MASTDGSTSPPGSPVSFLRAIDGSHLKWADFRTMVLGAFRIVLIEGMKLSELSRPFSERLEPTLYNLSRFTDQEGEWRRQVRGGKGFGSMIFPPNVLPPIAASKGLHRSHAPRMSREALPPRAVKAQESLFELPAPRPGLLTGFATAAFDETELSMLPQCTASTGTIVDFTSGCVSPGTTVYCPFLVFERMNNTSSEGIEAARNQCAIAGAHCIRALQLLFRRCNSPRSTLDKLVSFSVMMENSAAVINYHFVDGEGRYCMAEIATFVLDTTDGFGEFQAWIEAIEDWGSSCLKPVIKNALRQHLRRNGTPPISPMPSLTLSIDTAPGHDDVLLKLLRSTFSTIKWKCDGEYETPLNSSVAHCGTPLGARRMRTMALSPHSTSPLDILSASTGPATPISRWRMRPDWGNMSPLSRRHPLSPLKLRSDAPDSPVRRPTLSPCTPPPEAPFSAKSPMLVLQRRVDLAMDEIQELRALVQTLHGKLRVKNSQLESEKETNQPLSSIPVDDNAQTPKFAEQDVWGALQKESADDMFVLYGSMIPPSLVYFLFFVLSVALGHDVWEVTCCIIYLQAVMKSRPLAWR</sequence>
<comment type="caution">
    <text evidence="4">The sequence shown here is derived from an EMBL/GenBank/DDBJ whole genome shotgun (WGS) entry which is preliminary data.</text>
</comment>
<evidence type="ECO:0000256" key="2">
    <source>
        <dbReference type="SAM" id="Phobius"/>
    </source>
</evidence>